<evidence type="ECO:0000313" key="3">
    <source>
        <dbReference type="EMBL" id="TWU13332.1"/>
    </source>
</evidence>
<dbReference type="EMBL" id="SJPP01000001">
    <property type="protein sequence ID" value="TWU13332.1"/>
    <property type="molecule type" value="Genomic_DNA"/>
</dbReference>
<dbReference type="Pfam" id="PF04966">
    <property type="entry name" value="OprB"/>
    <property type="match status" value="1"/>
</dbReference>
<evidence type="ECO:0000313" key="4">
    <source>
        <dbReference type="Proteomes" id="UP000320735"/>
    </source>
</evidence>
<sequence precursor="true">MDRFHIIAFYSVCVIVFSTIATAHAQDNEPTGPNFETSNAQFDSGGDARSIYQDIPQFGGPSSVGGQLAEDATVVPQYRLQGLQDYFNPWYRFKERVNDDIGLQFDIDESMFYQVATASNGESDAASGLVRFYGQWELLNRGSDNPGMLVFKAENRHKMGSFLTPFELGFEAGSILPTGTFFSEFNFGVTNFYWKQYFYDRNLAFVVGRIDVTDFVDVYAMMNPLTHFINLAFSTNPTIAVPNQGLGVAAGGMLTNQLYMQGGFADANGQPTLPGFDTFFDDAEYFSYIEFGATSSKEKIYLDNVHVTLWHTDERQAAGSPESHGVAFTAQQFFSEKWLPFFRFGYSDGDAALMQTTFSTGLGLMRKNQDVAGVGISWGKPADGMLRDQFTSEAFYRIQLTQFLALTPDVQLIVDPALNSDVDVLALFGIRLRAAF</sequence>
<gene>
    <name evidence="3" type="ORF">CA54_21670</name>
</gene>
<evidence type="ECO:0000256" key="1">
    <source>
        <dbReference type="ARBA" id="ARBA00008769"/>
    </source>
</evidence>
<reference evidence="3 4" key="1">
    <citation type="submission" date="2019-02" db="EMBL/GenBank/DDBJ databases">
        <title>Deep-cultivation of Planctomycetes and their phenomic and genomic characterization uncovers novel biology.</title>
        <authorList>
            <person name="Wiegand S."/>
            <person name="Jogler M."/>
            <person name="Boedeker C."/>
            <person name="Pinto D."/>
            <person name="Vollmers J."/>
            <person name="Rivas-Marin E."/>
            <person name="Kohn T."/>
            <person name="Peeters S.H."/>
            <person name="Heuer A."/>
            <person name="Rast P."/>
            <person name="Oberbeckmann S."/>
            <person name="Bunk B."/>
            <person name="Jeske O."/>
            <person name="Meyerdierks A."/>
            <person name="Storesund J.E."/>
            <person name="Kallscheuer N."/>
            <person name="Luecker S."/>
            <person name="Lage O.M."/>
            <person name="Pohl T."/>
            <person name="Merkel B.J."/>
            <person name="Hornburger P."/>
            <person name="Mueller R.-W."/>
            <person name="Bruemmer F."/>
            <person name="Labrenz M."/>
            <person name="Spormann A.M."/>
            <person name="Op Den Camp H."/>
            <person name="Overmann J."/>
            <person name="Amann R."/>
            <person name="Jetten M.S.M."/>
            <person name="Mascher T."/>
            <person name="Medema M.H."/>
            <person name="Devos D.P."/>
            <person name="Kaster A.-K."/>
            <person name="Ovreas L."/>
            <person name="Rohde M."/>
            <person name="Galperin M.Y."/>
            <person name="Jogler C."/>
        </authorList>
    </citation>
    <scope>NUCLEOTIDE SEQUENCE [LARGE SCALE GENOMIC DNA]</scope>
    <source>
        <strain evidence="3 4">CA54</strain>
    </source>
</reference>
<proteinExistence type="inferred from homology"/>
<dbReference type="Gene3D" id="2.40.160.180">
    <property type="entry name" value="Carbohydrate-selective porin OprB"/>
    <property type="match status" value="1"/>
</dbReference>
<comment type="caution">
    <text evidence="3">The sequence shown here is derived from an EMBL/GenBank/DDBJ whole genome shotgun (WGS) entry which is preliminary data.</text>
</comment>
<dbReference type="InterPro" id="IPR038673">
    <property type="entry name" value="OprB_sf"/>
</dbReference>
<dbReference type="GO" id="GO:0015288">
    <property type="term" value="F:porin activity"/>
    <property type="evidence" value="ECO:0007669"/>
    <property type="project" value="InterPro"/>
</dbReference>
<dbReference type="PANTHER" id="PTHR37944">
    <property type="entry name" value="PORIN B"/>
    <property type="match status" value="1"/>
</dbReference>
<keyword evidence="2" id="KW-0732">Signal</keyword>
<name>A0A5C6BNS7_9PLAN</name>
<dbReference type="Proteomes" id="UP000320735">
    <property type="component" value="Unassembled WGS sequence"/>
</dbReference>
<accession>A0A5C6BNS7</accession>
<evidence type="ECO:0000256" key="2">
    <source>
        <dbReference type="RuleBase" id="RU363072"/>
    </source>
</evidence>
<dbReference type="GO" id="GO:0008643">
    <property type="term" value="P:carbohydrate transport"/>
    <property type="evidence" value="ECO:0007669"/>
    <property type="project" value="InterPro"/>
</dbReference>
<feature type="signal peptide" evidence="2">
    <location>
        <begin position="1"/>
        <end position="25"/>
    </location>
</feature>
<keyword evidence="4" id="KW-1185">Reference proteome</keyword>
<organism evidence="3 4">
    <name type="scientific">Symmachiella macrocystis</name>
    <dbReference type="NCBI Taxonomy" id="2527985"/>
    <lineage>
        <taxon>Bacteria</taxon>
        <taxon>Pseudomonadati</taxon>
        <taxon>Planctomycetota</taxon>
        <taxon>Planctomycetia</taxon>
        <taxon>Planctomycetales</taxon>
        <taxon>Planctomycetaceae</taxon>
        <taxon>Symmachiella</taxon>
    </lineage>
</organism>
<dbReference type="GO" id="GO:0016020">
    <property type="term" value="C:membrane"/>
    <property type="evidence" value="ECO:0007669"/>
    <property type="project" value="InterPro"/>
</dbReference>
<dbReference type="PANTHER" id="PTHR37944:SF1">
    <property type="entry name" value="PORIN B"/>
    <property type="match status" value="1"/>
</dbReference>
<dbReference type="AlphaFoldDB" id="A0A5C6BNS7"/>
<dbReference type="InterPro" id="IPR007049">
    <property type="entry name" value="Carb-sel_porin_OprB"/>
</dbReference>
<dbReference type="InterPro" id="IPR052932">
    <property type="entry name" value="OprB_Porin"/>
</dbReference>
<dbReference type="OrthoDB" id="236886at2"/>
<dbReference type="RefSeq" id="WP_146370672.1">
    <property type="nucleotide sequence ID" value="NZ_SJPP01000001.1"/>
</dbReference>
<feature type="chain" id="PRO_5023155869" evidence="2">
    <location>
        <begin position="26"/>
        <end position="436"/>
    </location>
</feature>
<protein>
    <submittedName>
        <fullName evidence="3">Carbohydrate-selective porin, OprB family</fullName>
    </submittedName>
</protein>
<comment type="similarity">
    <text evidence="1 2">Belongs to the OprB family.</text>
</comment>